<organism evidence="2 3">
    <name type="scientific">Nocardia speluncae</name>
    <dbReference type="NCBI Taxonomy" id="419477"/>
    <lineage>
        <taxon>Bacteria</taxon>
        <taxon>Bacillati</taxon>
        <taxon>Actinomycetota</taxon>
        <taxon>Actinomycetes</taxon>
        <taxon>Mycobacteriales</taxon>
        <taxon>Nocardiaceae</taxon>
        <taxon>Nocardia</taxon>
    </lineage>
</organism>
<reference evidence="2 3" key="1">
    <citation type="submission" date="2020-04" db="EMBL/GenBank/DDBJ databases">
        <title>MicrobeNet Type strains.</title>
        <authorList>
            <person name="Nicholson A.C."/>
        </authorList>
    </citation>
    <scope>NUCLEOTIDE SEQUENCE [LARGE SCALE GENOMIC DNA]</scope>
    <source>
        <strain evidence="2 3">DSM 45078</strain>
    </source>
</reference>
<sequence>MISAFERCTDLTIGGGPIRHYRSGEQGPPVLLLHGGMMDTAEGVWRDIAHRMAAKHQVHAIDLPRHGASRPWPGRLDRQFFDRFLDDLFDRLELPPTAIVGLSLGGGIGIGYALRNPGRVSALIAIGPGGIGAKRRAQFTTWAVMRTPGLLKLTSKYLARSPEAVRRSMITNLTAGADTRDFDAILDLVQAEARAKARFGEPALDDWMVDAYGPRRMRWDYLTELDRLAVPSLWIRGENDPLVGHPELAAAAAAAPGGRFAAIPDAGHIVTYDQPAEFFRLADEFLDSAAGGRERTG</sequence>
<comment type="caution">
    <text evidence="2">The sequence shown here is derived from an EMBL/GenBank/DDBJ whole genome shotgun (WGS) entry which is preliminary data.</text>
</comment>
<accession>A0A846XJ58</accession>
<dbReference type="PANTHER" id="PTHR43194:SF2">
    <property type="entry name" value="PEROXISOMAL MEMBRANE PROTEIN LPX1"/>
    <property type="match status" value="1"/>
</dbReference>
<feature type="domain" description="AB hydrolase-1" evidence="1">
    <location>
        <begin position="28"/>
        <end position="273"/>
    </location>
</feature>
<dbReference type="InterPro" id="IPR029058">
    <property type="entry name" value="AB_hydrolase_fold"/>
</dbReference>
<dbReference type="RefSeq" id="WP_068042462.1">
    <property type="nucleotide sequence ID" value="NZ_JAAXOO010000005.1"/>
</dbReference>
<dbReference type="Gene3D" id="3.40.50.1820">
    <property type="entry name" value="alpha/beta hydrolase"/>
    <property type="match status" value="1"/>
</dbReference>
<dbReference type="AlphaFoldDB" id="A0A846XJ58"/>
<evidence type="ECO:0000313" key="2">
    <source>
        <dbReference type="EMBL" id="NKY35309.1"/>
    </source>
</evidence>
<keyword evidence="3" id="KW-1185">Reference proteome</keyword>
<dbReference type="InterPro" id="IPR050228">
    <property type="entry name" value="Carboxylesterase_BioH"/>
</dbReference>
<dbReference type="InterPro" id="IPR000073">
    <property type="entry name" value="AB_hydrolase_1"/>
</dbReference>
<name>A0A846XJ58_9NOCA</name>
<keyword evidence="2" id="KW-0378">Hydrolase</keyword>
<dbReference type="GO" id="GO:0016787">
    <property type="term" value="F:hydrolase activity"/>
    <property type="evidence" value="ECO:0007669"/>
    <property type="project" value="UniProtKB-KW"/>
</dbReference>
<protein>
    <submittedName>
        <fullName evidence="2">Alpha/beta hydrolase</fullName>
    </submittedName>
</protein>
<proteinExistence type="predicted"/>
<gene>
    <name evidence="2" type="ORF">HGA13_19870</name>
</gene>
<dbReference type="Pfam" id="PF00561">
    <property type="entry name" value="Abhydrolase_1"/>
    <property type="match status" value="1"/>
</dbReference>
<dbReference type="EMBL" id="JAAXOO010000005">
    <property type="protein sequence ID" value="NKY35309.1"/>
    <property type="molecule type" value="Genomic_DNA"/>
</dbReference>
<dbReference type="PANTHER" id="PTHR43194">
    <property type="entry name" value="HYDROLASE ALPHA/BETA FOLD FAMILY"/>
    <property type="match status" value="1"/>
</dbReference>
<evidence type="ECO:0000259" key="1">
    <source>
        <dbReference type="Pfam" id="PF00561"/>
    </source>
</evidence>
<dbReference type="SUPFAM" id="SSF53474">
    <property type="entry name" value="alpha/beta-Hydrolases"/>
    <property type="match status" value="1"/>
</dbReference>
<dbReference type="Proteomes" id="UP000565715">
    <property type="component" value="Unassembled WGS sequence"/>
</dbReference>
<evidence type="ECO:0000313" key="3">
    <source>
        <dbReference type="Proteomes" id="UP000565715"/>
    </source>
</evidence>